<dbReference type="Gene3D" id="3.40.50.720">
    <property type="entry name" value="NAD(P)-binding Rossmann-like Domain"/>
    <property type="match status" value="1"/>
</dbReference>
<gene>
    <name evidence="1" type="ORF">FNY97_03635</name>
</gene>
<dbReference type="EMBL" id="VKDK01000003">
    <property type="protein sequence ID" value="TRX63508.1"/>
    <property type="molecule type" value="Genomic_DNA"/>
</dbReference>
<name>A0A553G1W7_9CORY</name>
<protein>
    <recommendedName>
        <fullName evidence="3">TOMM leader peptide-binding protein</fullName>
    </recommendedName>
</protein>
<organism evidence="1 2">
    <name type="scientific">Corynebacterium hiratae</name>
    <dbReference type="NCBI Taxonomy" id="3139423"/>
    <lineage>
        <taxon>Bacteria</taxon>
        <taxon>Bacillati</taxon>
        <taxon>Actinomycetota</taxon>
        <taxon>Actinomycetes</taxon>
        <taxon>Mycobacteriales</taxon>
        <taxon>Corynebacteriaceae</taxon>
        <taxon>Corynebacterium</taxon>
    </lineage>
</organism>
<sequence>MSAQTYMLAPETTILEREPGMLQCGMDATRVGVFEAHPQLARLLNRLRTPLTRQTIEKSIENTGTSPSAARSLVDDLISYRVLWPAPQPQRVAVLGTSALANELRDVLLNDSFQPRSPLHSETPSEYIANVAGHLPIVAVDMLDGATEWAQALHKSSATWLPVSMLDARGIIGPVRVAGAGPCPLCAHLHRIDADEQWHEVARRAAAVEPPGDPIVRTAIVMHAVVTIRRLLGRPAPPGAPGGNPLAGELKEIDPYGIEQHRLLMEHPRCTFCAGA</sequence>
<keyword evidence="2" id="KW-1185">Reference proteome</keyword>
<proteinExistence type="predicted"/>
<comment type="caution">
    <text evidence="1">The sequence shown here is derived from an EMBL/GenBank/DDBJ whole genome shotgun (WGS) entry which is preliminary data.</text>
</comment>
<evidence type="ECO:0000313" key="1">
    <source>
        <dbReference type="EMBL" id="TRX63508.1"/>
    </source>
</evidence>
<accession>A0A553G1W7</accession>
<evidence type="ECO:0000313" key="2">
    <source>
        <dbReference type="Proteomes" id="UP000320443"/>
    </source>
</evidence>
<dbReference type="RefSeq" id="WP_144013140.1">
    <property type="nucleotide sequence ID" value="NZ_VKDK01000003.1"/>
</dbReference>
<dbReference type="AlphaFoldDB" id="A0A553G1W7"/>
<evidence type="ECO:0008006" key="3">
    <source>
        <dbReference type="Google" id="ProtNLM"/>
    </source>
</evidence>
<dbReference type="Proteomes" id="UP000320443">
    <property type="component" value="Unassembled WGS sequence"/>
</dbReference>
<reference evidence="1 2" key="1">
    <citation type="submission" date="2019-07" db="EMBL/GenBank/DDBJ databases">
        <title>Draft genome of C. aurimucosum strain 2274.</title>
        <authorList>
            <person name="Pacheco L.G.C."/>
            <person name="Aguiar E.R.G.R."/>
            <person name="Santos C.S."/>
            <person name="Rocha D.J.P.G."/>
            <person name="Sant'Anna L.O."/>
            <person name="Mattos-Guaraldi A.L."/>
            <person name="Santos L.S."/>
        </authorList>
    </citation>
    <scope>NUCLEOTIDE SEQUENCE [LARGE SCALE GENOMIC DNA]</scope>
    <source>
        <strain evidence="1 2">2274</strain>
    </source>
</reference>